<name>A0A409W0F1_9AGAR</name>
<dbReference type="AlphaFoldDB" id="A0A409W0F1"/>
<evidence type="ECO:0000256" key="1">
    <source>
        <dbReference type="SAM" id="MobiDB-lite"/>
    </source>
</evidence>
<feature type="compositionally biased region" description="Low complexity" evidence="1">
    <location>
        <begin position="36"/>
        <end position="61"/>
    </location>
</feature>
<feature type="compositionally biased region" description="Basic and acidic residues" evidence="1">
    <location>
        <begin position="302"/>
        <end position="314"/>
    </location>
</feature>
<feature type="compositionally biased region" description="Polar residues" evidence="1">
    <location>
        <begin position="315"/>
        <end position="326"/>
    </location>
</feature>
<keyword evidence="3" id="KW-1185">Reference proteome</keyword>
<dbReference type="InParanoid" id="A0A409W0F1"/>
<dbReference type="OrthoDB" id="3260134at2759"/>
<feature type="region of interest" description="Disordered" evidence="1">
    <location>
        <begin position="190"/>
        <end position="211"/>
    </location>
</feature>
<feature type="compositionally biased region" description="Acidic residues" evidence="1">
    <location>
        <begin position="363"/>
        <end position="372"/>
    </location>
</feature>
<feature type="compositionally biased region" description="Polar residues" evidence="1">
    <location>
        <begin position="89"/>
        <end position="101"/>
    </location>
</feature>
<comment type="caution">
    <text evidence="2">The sequence shown here is derived from an EMBL/GenBank/DDBJ whole genome shotgun (WGS) entry which is preliminary data.</text>
</comment>
<protein>
    <submittedName>
        <fullName evidence="2">Uncharacterized protein</fullName>
    </submittedName>
</protein>
<reference evidence="2 3" key="1">
    <citation type="journal article" date="2018" name="Evol. Lett.">
        <title>Horizontal gene cluster transfer increased hallucinogenic mushroom diversity.</title>
        <authorList>
            <person name="Reynolds H.T."/>
            <person name="Vijayakumar V."/>
            <person name="Gluck-Thaler E."/>
            <person name="Korotkin H.B."/>
            <person name="Matheny P.B."/>
            <person name="Slot J.C."/>
        </authorList>
    </citation>
    <scope>NUCLEOTIDE SEQUENCE [LARGE SCALE GENOMIC DNA]</scope>
    <source>
        <strain evidence="2 3">SRW20</strain>
    </source>
</reference>
<feature type="compositionally biased region" description="Low complexity" evidence="1">
    <location>
        <begin position="289"/>
        <end position="301"/>
    </location>
</feature>
<feature type="compositionally biased region" description="Polar residues" evidence="1">
    <location>
        <begin position="63"/>
        <end position="77"/>
    </location>
</feature>
<gene>
    <name evidence="2" type="ORF">CVT26_007167</name>
</gene>
<sequence>MSIHCDDESILEERYGAFTEAEDYDYTRFEVKDYRSSSSVHGSAVSGVHYSNPRSSSSPWSFRQLQPSSRTSEYTTPSDRDRRHDIWQTAKSQSVSTTNIPVTRYYPFGQDDEDPQGQETSQGELPTIIQFQPSRKGQPSCVYGSLFEQRDPWRTIGFILGLEEKPNAEEGRGRAGPNCEVGVEETNMHEPFMDSGHSDEEEDTALEGSPFDDIWKGEGYMNDIDEFLQDQTHLVSKSAEISQRILGSDDDDRREENHFSDNGDLSDEEIQMTNTFSSQHNDVTSRKAISISEPRSSSRSSNKGDDNGNGERDTANNLQNFQQEEVGQSAYEKIETADEPASSPGHDIDMEIDKPEPPRPDAVMEEQSEAEDSPQKSLNVFALPELREVDGLYLGPSLFDGFDESEDEA</sequence>
<feature type="compositionally biased region" description="Polar residues" evidence="1">
    <location>
        <begin position="271"/>
        <end position="282"/>
    </location>
</feature>
<evidence type="ECO:0000313" key="2">
    <source>
        <dbReference type="EMBL" id="PPQ71968.1"/>
    </source>
</evidence>
<dbReference type="EMBL" id="NHYE01005479">
    <property type="protein sequence ID" value="PPQ71968.1"/>
    <property type="molecule type" value="Genomic_DNA"/>
</dbReference>
<organism evidence="2 3">
    <name type="scientific">Gymnopilus dilepis</name>
    <dbReference type="NCBI Taxonomy" id="231916"/>
    <lineage>
        <taxon>Eukaryota</taxon>
        <taxon>Fungi</taxon>
        <taxon>Dikarya</taxon>
        <taxon>Basidiomycota</taxon>
        <taxon>Agaricomycotina</taxon>
        <taxon>Agaricomycetes</taxon>
        <taxon>Agaricomycetidae</taxon>
        <taxon>Agaricales</taxon>
        <taxon>Agaricineae</taxon>
        <taxon>Hymenogastraceae</taxon>
        <taxon>Gymnopilus</taxon>
    </lineage>
</organism>
<feature type="region of interest" description="Disordered" evidence="1">
    <location>
        <begin position="35"/>
        <end position="122"/>
    </location>
</feature>
<dbReference type="Proteomes" id="UP000284706">
    <property type="component" value="Unassembled WGS sequence"/>
</dbReference>
<proteinExistence type="predicted"/>
<feature type="region of interest" description="Disordered" evidence="1">
    <location>
        <begin position="246"/>
        <end position="377"/>
    </location>
</feature>
<feature type="compositionally biased region" description="Basic and acidic residues" evidence="1">
    <location>
        <begin position="346"/>
        <end position="359"/>
    </location>
</feature>
<accession>A0A409W0F1</accession>
<evidence type="ECO:0000313" key="3">
    <source>
        <dbReference type="Proteomes" id="UP000284706"/>
    </source>
</evidence>